<dbReference type="InterPro" id="IPR000847">
    <property type="entry name" value="LysR_HTH_N"/>
</dbReference>
<dbReference type="FunFam" id="1.10.10.10:FF:000001">
    <property type="entry name" value="LysR family transcriptional regulator"/>
    <property type="match status" value="1"/>
</dbReference>
<keyword evidence="3" id="KW-0238">DNA-binding</keyword>
<comment type="similarity">
    <text evidence="1">Belongs to the LysR transcriptional regulatory family.</text>
</comment>
<dbReference type="GO" id="GO:0000976">
    <property type="term" value="F:transcription cis-regulatory region binding"/>
    <property type="evidence" value="ECO:0007669"/>
    <property type="project" value="TreeGrafter"/>
</dbReference>
<sequence length="265" mass="30268">MLQYIRTFIAVYQTLSFTDAAEKLFISQPSVSTHIKNLEQELKTELFIRGKKAIVQATEEADLFYPRAQKILLEWQQTQDFFRNSAEHNSLIVGASHFSALTILPKIIPEFSNLSVRMTFEMRNSSDLISKVSQGLFDFAFVEQPVLDSSLSVVPIAMDKLVLAGNGDYWLLREPGASTYEHLKRYFTQNELPQKSITITNTDMIIALLKQGFGKTIISKKLIDGTIPYTNLDSTFQRPVNLIYREPKSEFQQIILNIIQSLKFS</sequence>
<evidence type="ECO:0000256" key="2">
    <source>
        <dbReference type="ARBA" id="ARBA00023015"/>
    </source>
</evidence>
<dbReference type="InterPro" id="IPR005119">
    <property type="entry name" value="LysR_subst-bd"/>
</dbReference>
<dbReference type="PANTHER" id="PTHR30126:SF40">
    <property type="entry name" value="HTH-TYPE TRANSCRIPTIONAL REGULATOR GLTR"/>
    <property type="match status" value="1"/>
</dbReference>
<dbReference type="AlphaFoldDB" id="A0A843Z2L8"/>
<dbReference type="PANTHER" id="PTHR30126">
    <property type="entry name" value="HTH-TYPE TRANSCRIPTIONAL REGULATOR"/>
    <property type="match status" value="1"/>
</dbReference>
<gene>
    <name evidence="5" type="ORF">GFV13_06890</name>
</gene>
<keyword evidence="4" id="KW-0804">Transcription</keyword>
<evidence type="ECO:0000256" key="1">
    <source>
        <dbReference type="ARBA" id="ARBA00009437"/>
    </source>
</evidence>
<dbReference type="RefSeq" id="WP_059442557.1">
    <property type="nucleotide sequence ID" value="NZ_BCMP01000039.1"/>
</dbReference>
<name>A0A843Z2L8_LEUME</name>
<dbReference type="Gene3D" id="1.10.10.10">
    <property type="entry name" value="Winged helix-like DNA-binding domain superfamily/Winged helix DNA-binding domain"/>
    <property type="match status" value="1"/>
</dbReference>
<dbReference type="Proteomes" id="UP000469952">
    <property type="component" value="Unassembled WGS sequence"/>
</dbReference>
<evidence type="ECO:0000256" key="3">
    <source>
        <dbReference type="ARBA" id="ARBA00023125"/>
    </source>
</evidence>
<dbReference type="Pfam" id="PF00126">
    <property type="entry name" value="HTH_1"/>
    <property type="match status" value="1"/>
</dbReference>
<dbReference type="InterPro" id="IPR036388">
    <property type="entry name" value="WH-like_DNA-bd_sf"/>
</dbReference>
<evidence type="ECO:0000313" key="6">
    <source>
        <dbReference type="Proteomes" id="UP000469952"/>
    </source>
</evidence>
<dbReference type="Pfam" id="PF03466">
    <property type="entry name" value="LysR_substrate"/>
    <property type="match status" value="1"/>
</dbReference>
<organism evidence="5 6">
    <name type="scientific">Leuconostoc mesenteroides</name>
    <dbReference type="NCBI Taxonomy" id="1245"/>
    <lineage>
        <taxon>Bacteria</taxon>
        <taxon>Bacillati</taxon>
        <taxon>Bacillota</taxon>
        <taxon>Bacilli</taxon>
        <taxon>Lactobacillales</taxon>
        <taxon>Lactobacillaceae</taxon>
        <taxon>Leuconostoc</taxon>
    </lineage>
</organism>
<evidence type="ECO:0000256" key="4">
    <source>
        <dbReference type="ARBA" id="ARBA00023163"/>
    </source>
</evidence>
<dbReference type="SUPFAM" id="SSF53850">
    <property type="entry name" value="Periplasmic binding protein-like II"/>
    <property type="match status" value="1"/>
</dbReference>
<reference evidence="5 6" key="1">
    <citation type="submission" date="2019-10" db="EMBL/GenBank/DDBJ databases">
        <title>WGS of Leuconostoc mesenteroides.</title>
        <authorList>
            <person name="Melo Bolivar J."/>
            <person name="Marino-Ramirez L."/>
            <person name="Villamil Diaz L.M."/>
        </authorList>
    </citation>
    <scope>NUCLEOTIDE SEQUENCE [LARGE SCALE GENOMIC DNA]</scope>
    <source>
        <strain evidence="5 6">M11</strain>
    </source>
</reference>
<comment type="caution">
    <text evidence="5">The sequence shown here is derived from an EMBL/GenBank/DDBJ whole genome shotgun (WGS) entry which is preliminary data.</text>
</comment>
<dbReference type="GO" id="GO:0003700">
    <property type="term" value="F:DNA-binding transcription factor activity"/>
    <property type="evidence" value="ECO:0007669"/>
    <property type="project" value="InterPro"/>
</dbReference>
<proteinExistence type="inferred from homology"/>
<dbReference type="CDD" id="cd05466">
    <property type="entry name" value="PBP2_LTTR_substrate"/>
    <property type="match status" value="1"/>
</dbReference>
<dbReference type="SUPFAM" id="SSF46785">
    <property type="entry name" value="Winged helix' DNA-binding domain"/>
    <property type="match status" value="1"/>
</dbReference>
<evidence type="ECO:0000313" key="5">
    <source>
        <dbReference type="EMBL" id="MQR26995.1"/>
    </source>
</evidence>
<accession>A0A843Z2L8</accession>
<keyword evidence="2" id="KW-0805">Transcription regulation</keyword>
<dbReference type="InterPro" id="IPR036390">
    <property type="entry name" value="WH_DNA-bd_sf"/>
</dbReference>
<dbReference type="Gene3D" id="3.40.190.290">
    <property type="match status" value="1"/>
</dbReference>
<dbReference type="EMBL" id="WIPA01000008">
    <property type="protein sequence ID" value="MQR26995.1"/>
    <property type="molecule type" value="Genomic_DNA"/>
</dbReference>
<dbReference type="PROSITE" id="PS50931">
    <property type="entry name" value="HTH_LYSR"/>
    <property type="match status" value="1"/>
</dbReference>
<protein>
    <submittedName>
        <fullName evidence="5">LysR family transcriptional regulator</fullName>
    </submittedName>
</protein>
<dbReference type="PRINTS" id="PR00039">
    <property type="entry name" value="HTHLYSR"/>
</dbReference>